<keyword evidence="1" id="KW-0472">Membrane</keyword>
<evidence type="ECO:0000313" key="2">
    <source>
        <dbReference type="EMBL" id="RWR00177.1"/>
    </source>
</evidence>
<comment type="caution">
    <text evidence="2">The sequence shown here is derived from an EMBL/GenBank/DDBJ whole genome shotgun (WGS) entry which is preliminary data.</text>
</comment>
<name>A0A443I863_BYSSP</name>
<dbReference type="Proteomes" id="UP000283841">
    <property type="component" value="Unassembled WGS sequence"/>
</dbReference>
<dbReference type="VEuPathDB" id="FungiDB:C8Q69DRAFT_397094"/>
<sequence>DYWAIYKTNFLVNIAVYLSANFNNLEPKQRDLYNLIIDYYIYYLNRDNPAQLLINLDKKAKIGKSYIIMLILSVLVNIANKR</sequence>
<organism evidence="2 3">
    <name type="scientific">Byssochlamys spectabilis</name>
    <name type="common">Paecilomyces variotii</name>
    <dbReference type="NCBI Taxonomy" id="264951"/>
    <lineage>
        <taxon>Eukaryota</taxon>
        <taxon>Fungi</taxon>
        <taxon>Dikarya</taxon>
        <taxon>Ascomycota</taxon>
        <taxon>Pezizomycotina</taxon>
        <taxon>Eurotiomycetes</taxon>
        <taxon>Eurotiomycetidae</taxon>
        <taxon>Eurotiales</taxon>
        <taxon>Thermoascaceae</taxon>
        <taxon>Paecilomyces</taxon>
    </lineage>
</organism>
<dbReference type="RefSeq" id="XP_028489821.1">
    <property type="nucleotide sequence ID" value="XM_028627768.1"/>
</dbReference>
<protein>
    <submittedName>
        <fullName evidence="2">Uncharacterized protein</fullName>
    </submittedName>
</protein>
<reference evidence="2 3" key="1">
    <citation type="journal article" date="2018" name="Front. Microbiol.">
        <title>Genomic and genetic insights into a cosmopolitan fungus, Paecilomyces variotii (Eurotiales).</title>
        <authorList>
            <person name="Urquhart A.S."/>
            <person name="Mondo S.J."/>
            <person name="Makela M.R."/>
            <person name="Hane J.K."/>
            <person name="Wiebenga A."/>
            <person name="He G."/>
            <person name="Mihaltcheva S."/>
            <person name="Pangilinan J."/>
            <person name="Lipzen A."/>
            <person name="Barry K."/>
            <person name="de Vries R.P."/>
            <person name="Grigoriev I.V."/>
            <person name="Idnurm A."/>
        </authorList>
    </citation>
    <scope>NUCLEOTIDE SEQUENCE [LARGE SCALE GENOMIC DNA]</scope>
    <source>
        <strain evidence="2 3">CBS 101075</strain>
    </source>
</reference>
<feature type="non-terminal residue" evidence="2">
    <location>
        <position position="1"/>
    </location>
</feature>
<accession>A0A443I863</accession>
<dbReference type="GeneID" id="39597045"/>
<keyword evidence="1" id="KW-1133">Transmembrane helix</keyword>
<feature type="transmembrane region" description="Helical" evidence="1">
    <location>
        <begin position="62"/>
        <end position="79"/>
    </location>
</feature>
<keyword evidence="1" id="KW-0812">Transmembrane</keyword>
<dbReference type="STRING" id="264951.A0A443I863"/>
<evidence type="ECO:0000313" key="3">
    <source>
        <dbReference type="Proteomes" id="UP000283841"/>
    </source>
</evidence>
<keyword evidence="3" id="KW-1185">Reference proteome</keyword>
<proteinExistence type="predicted"/>
<gene>
    <name evidence="2" type="ORF">C8Q69DRAFT_397094</name>
</gene>
<dbReference type="AlphaFoldDB" id="A0A443I863"/>
<evidence type="ECO:0000256" key="1">
    <source>
        <dbReference type="SAM" id="Phobius"/>
    </source>
</evidence>
<dbReference type="EMBL" id="RCNU01000001">
    <property type="protein sequence ID" value="RWR00177.1"/>
    <property type="molecule type" value="Genomic_DNA"/>
</dbReference>